<evidence type="ECO:0000256" key="1">
    <source>
        <dbReference type="SAM" id="Phobius"/>
    </source>
</evidence>
<dbReference type="OrthoDB" id="3210850at2759"/>
<feature type="non-terminal residue" evidence="2">
    <location>
        <position position="1"/>
    </location>
</feature>
<dbReference type="PANTHER" id="PTHR38848:SF3">
    <property type="entry name" value="G-PROTEIN COUPLED RECEPTORS FAMILY 3 PROFILE DOMAIN-CONTAINING PROTEIN"/>
    <property type="match status" value="1"/>
</dbReference>
<feature type="transmembrane region" description="Helical" evidence="1">
    <location>
        <begin position="102"/>
        <end position="124"/>
    </location>
</feature>
<reference evidence="2" key="1">
    <citation type="submission" date="2021-10" db="EMBL/GenBank/DDBJ databases">
        <authorList>
            <person name="Piombo E."/>
        </authorList>
    </citation>
    <scope>NUCLEOTIDE SEQUENCE</scope>
</reference>
<evidence type="ECO:0000313" key="2">
    <source>
        <dbReference type="EMBL" id="CAH0030116.1"/>
    </source>
</evidence>
<keyword evidence="1" id="KW-0812">Transmembrane</keyword>
<dbReference type="AlphaFoldDB" id="A0A9N9YSK9"/>
<feature type="transmembrane region" description="Helical" evidence="1">
    <location>
        <begin position="145"/>
        <end position="170"/>
    </location>
</feature>
<protein>
    <submittedName>
        <fullName evidence="2">Uncharacterized protein</fullName>
    </submittedName>
</protein>
<comment type="caution">
    <text evidence="2">The sequence shown here is derived from an EMBL/GenBank/DDBJ whole genome shotgun (WGS) entry which is preliminary data.</text>
</comment>
<proteinExistence type="predicted"/>
<feature type="transmembrane region" description="Helical" evidence="1">
    <location>
        <begin position="20"/>
        <end position="42"/>
    </location>
</feature>
<keyword evidence="1" id="KW-1133">Transmembrane helix</keyword>
<dbReference type="EMBL" id="CABFNQ020000740">
    <property type="protein sequence ID" value="CAH0030116.1"/>
    <property type="molecule type" value="Genomic_DNA"/>
</dbReference>
<dbReference type="Proteomes" id="UP000696573">
    <property type="component" value="Unassembled WGS sequence"/>
</dbReference>
<evidence type="ECO:0000313" key="3">
    <source>
        <dbReference type="Proteomes" id="UP000696573"/>
    </source>
</evidence>
<feature type="transmembrane region" description="Helical" evidence="1">
    <location>
        <begin position="62"/>
        <end position="82"/>
    </location>
</feature>
<gene>
    <name evidence="2" type="ORF">CRHIZ90672A_00003330</name>
</gene>
<sequence length="175" mass="19678">TLALYLDSYLFVFAVGIMQHAVGTNVSLEICSAAILVCLGCYLSTKHIVRGMIKRRLDSKLYIFNFVTLTLGYIGISILLYLHRIARFDDGQCVIGMERFSIIPFLVFGTIVDIYLSIIFFIPFRTLYQFRDINPTPASKRLRGIALRSFIGGFAVLTTSVVYVLAAIQFSAILR</sequence>
<organism evidence="2 3">
    <name type="scientific">Clonostachys rhizophaga</name>
    <dbReference type="NCBI Taxonomy" id="160324"/>
    <lineage>
        <taxon>Eukaryota</taxon>
        <taxon>Fungi</taxon>
        <taxon>Dikarya</taxon>
        <taxon>Ascomycota</taxon>
        <taxon>Pezizomycotina</taxon>
        <taxon>Sordariomycetes</taxon>
        <taxon>Hypocreomycetidae</taxon>
        <taxon>Hypocreales</taxon>
        <taxon>Bionectriaceae</taxon>
        <taxon>Clonostachys</taxon>
    </lineage>
</organism>
<keyword evidence="3" id="KW-1185">Reference proteome</keyword>
<accession>A0A9N9YSK9</accession>
<name>A0A9N9YSK9_9HYPO</name>
<dbReference type="PANTHER" id="PTHR38848">
    <property type="entry name" value="G-PROTEIN COUPLED RECEPTORS FAMILY 3 PROFILE DOMAIN-CONTAINING PROTEIN"/>
    <property type="match status" value="1"/>
</dbReference>
<keyword evidence="1" id="KW-0472">Membrane</keyword>